<dbReference type="Proteomes" id="UP001056383">
    <property type="component" value="Chromosome"/>
</dbReference>
<name>A0ABY4TD85_9ACTN</name>
<keyword evidence="1" id="KW-0813">Transport</keyword>
<dbReference type="InterPro" id="IPR051782">
    <property type="entry name" value="ABC_Transporter_VariousFunc"/>
</dbReference>
<proteinExistence type="predicted"/>
<reference evidence="5" key="1">
    <citation type="submission" date="2022-04" db="EMBL/GenBank/DDBJ databases">
        <title>Systematic whole-genome sequencing reveals an unexpected diversity among actinomycetoma pathogens and provides insights into their antibacterial susceptibilities.</title>
        <authorList>
            <person name="Watson A.K."/>
            <person name="Kepplinger B."/>
            <person name="Bakhiet S.M."/>
            <person name="Mhmoud N.A."/>
            <person name="Chapman J."/>
            <person name="Allenby N."/>
            <person name="Mickiewicz K."/>
            <person name="Goodfellow M."/>
            <person name="Fahal A.H."/>
            <person name="Errington J."/>
        </authorList>
    </citation>
    <scope>NUCLEOTIDE SEQUENCE</scope>
    <source>
        <strain evidence="5">SD 504</strain>
    </source>
</reference>
<dbReference type="PROSITE" id="PS00211">
    <property type="entry name" value="ABC_TRANSPORTER_1"/>
    <property type="match status" value="1"/>
</dbReference>
<organism evidence="5 6">
    <name type="scientific">Streptomyces sudanensis</name>
    <dbReference type="NCBI Taxonomy" id="436397"/>
    <lineage>
        <taxon>Bacteria</taxon>
        <taxon>Bacillati</taxon>
        <taxon>Actinomycetota</taxon>
        <taxon>Actinomycetes</taxon>
        <taxon>Kitasatosporales</taxon>
        <taxon>Streptomycetaceae</taxon>
        <taxon>Streptomyces</taxon>
    </lineage>
</organism>
<dbReference type="RefSeq" id="WP_010472074.1">
    <property type="nucleotide sequence ID" value="NZ_CP095474.1"/>
</dbReference>
<evidence type="ECO:0000313" key="5">
    <source>
        <dbReference type="EMBL" id="URN16190.1"/>
    </source>
</evidence>
<sequence length="249" mass="27117">MPLHYDACTFGYRYRSRPVLDGLTLRMPPGHTVLLGPNGAGKSTLLSLGASATRPGSGRVLYRGLDPAVRRQRGPYRRAVAWLPQKPDFLPGMTCHEHVAYAGWLKGMSEKAAWRAAPQALERVGLDDRARHRIDRLSGGQQQRVAIAQALVHRAEVLLLDEPTVGLDPRQRETFLSVLNDLRGSVHVVLSTHDVADLDTAFDHVAVLSEGRVRFSGTMDEFTAHAEPGCAPGRHLTSAYISLTGGAAC</sequence>
<dbReference type="InterPro" id="IPR003593">
    <property type="entry name" value="AAA+_ATPase"/>
</dbReference>
<keyword evidence="3 5" id="KW-0067">ATP-binding</keyword>
<feature type="domain" description="ABC transporter" evidence="4">
    <location>
        <begin position="3"/>
        <end position="235"/>
    </location>
</feature>
<dbReference type="PANTHER" id="PTHR42939:SF1">
    <property type="entry name" value="ABC TRANSPORTER ATP-BINDING PROTEIN ALBC-RELATED"/>
    <property type="match status" value="1"/>
</dbReference>
<dbReference type="EMBL" id="CP095474">
    <property type="protein sequence ID" value="URN16190.1"/>
    <property type="molecule type" value="Genomic_DNA"/>
</dbReference>
<keyword evidence="2" id="KW-0547">Nucleotide-binding</keyword>
<evidence type="ECO:0000259" key="4">
    <source>
        <dbReference type="PROSITE" id="PS50893"/>
    </source>
</evidence>
<evidence type="ECO:0000256" key="3">
    <source>
        <dbReference type="ARBA" id="ARBA00022840"/>
    </source>
</evidence>
<dbReference type="PANTHER" id="PTHR42939">
    <property type="entry name" value="ABC TRANSPORTER ATP-BINDING PROTEIN ALBC-RELATED"/>
    <property type="match status" value="1"/>
</dbReference>
<dbReference type="Pfam" id="PF00005">
    <property type="entry name" value="ABC_tran"/>
    <property type="match status" value="1"/>
</dbReference>
<dbReference type="InterPro" id="IPR017871">
    <property type="entry name" value="ABC_transporter-like_CS"/>
</dbReference>
<dbReference type="GO" id="GO:0005524">
    <property type="term" value="F:ATP binding"/>
    <property type="evidence" value="ECO:0007669"/>
    <property type="project" value="UniProtKB-KW"/>
</dbReference>
<evidence type="ECO:0000256" key="1">
    <source>
        <dbReference type="ARBA" id="ARBA00022448"/>
    </source>
</evidence>
<gene>
    <name evidence="5" type="ORF">MW084_09775</name>
</gene>
<protein>
    <submittedName>
        <fullName evidence="5">ATP-binding cassette domain-containing protein</fullName>
    </submittedName>
</protein>
<dbReference type="InterPro" id="IPR027417">
    <property type="entry name" value="P-loop_NTPase"/>
</dbReference>
<evidence type="ECO:0000256" key="2">
    <source>
        <dbReference type="ARBA" id="ARBA00022741"/>
    </source>
</evidence>
<evidence type="ECO:0000313" key="6">
    <source>
        <dbReference type="Proteomes" id="UP001056383"/>
    </source>
</evidence>
<accession>A0ABY4TD85</accession>
<dbReference type="Gene3D" id="3.40.50.300">
    <property type="entry name" value="P-loop containing nucleotide triphosphate hydrolases"/>
    <property type="match status" value="1"/>
</dbReference>
<dbReference type="SMART" id="SM00382">
    <property type="entry name" value="AAA"/>
    <property type="match status" value="1"/>
</dbReference>
<keyword evidence="6" id="KW-1185">Reference proteome</keyword>
<dbReference type="PROSITE" id="PS50893">
    <property type="entry name" value="ABC_TRANSPORTER_2"/>
    <property type="match status" value="1"/>
</dbReference>
<dbReference type="InterPro" id="IPR003439">
    <property type="entry name" value="ABC_transporter-like_ATP-bd"/>
</dbReference>
<dbReference type="SUPFAM" id="SSF52540">
    <property type="entry name" value="P-loop containing nucleoside triphosphate hydrolases"/>
    <property type="match status" value="1"/>
</dbReference>